<reference evidence="3" key="2">
    <citation type="submission" date="2020-09" db="EMBL/GenBank/DDBJ databases">
        <authorList>
            <person name="Sun Q."/>
            <person name="Zhou Y."/>
        </authorList>
    </citation>
    <scope>NUCLEOTIDE SEQUENCE</scope>
    <source>
        <strain evidence="3">CGMCC 1.16067</strain>
    </source>
</reference>
<accession>A0A917BRU8</accession>
<gene>
    <name evidence="3" type="ORF">GCM10011519_27630</name>
</gene>
<sequence>MAESSELEPQAHEPSHDQTLSLRPQPPVSTGANDVHPAVSWSPKRGGGLLILLAGVVFIVLNFFEIYPIEISAEHASWRENGYSIVLTLAGLVLTFFGRSKVATGAAMLCGVVMIVVAVLVDYPLTLRMLDFGAGVAALVGGVLSLPGPSDD</sequence>
<evidence type="ECO:0000256" key="2">
    <source>
        <dbReference type="SAM" id="Phobius"/>
    </source>
</evidence>
<feature type="transmembrane region" description="Helical" evidence="2">
    <location>
        <begin position="81"/>
        <end position="98"/>
    </location>
</feature>
<dbReference type="EMBL" id="BMKQ01000001">
    <property type="protein sequence ID" value="GGF52099.1"/>
    <property type="molecule type" value="Genomic_DNA"/>
</dbReference>
<feature type="region of interest" description="Disordered" evidence="1">
    <location>
        <begin position="1"/>
        <end position="35"/>
    </location>
</feature>
<feature type="transmembrane region" description="Helical" evidence="2">
    <location>
        <begin position="104"/>
        <end position="123"/>
    </location>
</feature>
<dbReference type="Proteomes" id="UP000649179">
    <property type="component" value="Unassembled WGS sequence"/>
</dbReference>
<comment type="caution">
    <text evidence="3">The sequence shown here is derived from an EMBL/GenBank/DDBJ whole genome shotgun (WGS) entry which is preliminary data.</text>
</comment>
<feature type="transmembrane region" description="Helical" evidence="2">
    <location>
        <begin position="49"/>
        <end position="69"/>
    </location>
</feature>
<evidence type="ECO:0000313" key="4">
    <source>
        <dbReference type="Proteomes" id="UP000649179"/>
    </source>
</evidence>
<keyword evidence="2" id="KW-0812">Transmembrane</keyword>
<keyword evidence="2" id="KW-0472">Membrane</keyword>
<keyword evidence="4" id="KW-1185">Reference proteome</keyword>
<keyword evidence="2" id="KW-1133">Transmembrane helix</keyword>
<reference evidence="3" key="1">
    <citation type="journal article" date="2014" name="Int. J. Syst. Evol. Microbiol.">
        <title>Complete genome sequence of Corynebacterium casei LMG S-19264T (=DSM 44701T), isolated from a smear-ripened cheese.</title>
        <authorList>
            <consortium name="US DOE Joint Genome Institute (JGI-PGF)"/>
            <person name="Walter F."/>
            <person name="Albersmeier A."/>
            <person name="Kalinowski J."/>
            <person name="Ruckert C."/>
        </authorList>
    </citation>
    <scope>NUCLEOTIDE SEQUENCE</scope>
    <source>
        <strain evidence="3">CGMCC 1.16067</strain>
    </source>
</reference>
<organism evidence="3 4">
    <name type="scientific">Marmoricola endophyticus</name>
    <dbReference type="NCBI Taxonomy" id="2040280"/>
    <lineage>
        <taxon>Bacteria</taxon>
        <taxon>Bacillati</taxon>
        <taxon>Actinomycetota</taxon>
        <taxon>Actinomycetes</taxon>
        <taxon>Propionibacteriales</taxon>
        <taxon>Nocardioidaceae</taxon>
        <taxon>Marmoricola</taxon>
    </lineage>
</organism>
<dbReference type="AlphaFoldDB" id="A0A917BRU8"/>
<name>A0A917BRU8_9ACTN</name>
<feature type="compositionally biased region" description="Polar residues" evidence="1">
    <location>
        <begin position="17"/>
        <end position="32"/>
    </location>
</feature>
<protein>
    <submittedName>
        <fullName evidence="3">Uncharacterized protein</fullName>
    </submittedName>
</protein>
<evidence type="ECO:0000313" key="3">
    <source>
        <dbReference type="EMBL" id="GGF52099.1"/>
    </source>
</evidence>
<evidence type="ECO:0000256" key="1">
    <source>
        <dbReference type="SAM" id="MobiDB-lite"/>
    </source>
</evidence>
<proteinExistence type="predicted"/>
<dbReference type="RefSeq" id="WP_188780299.1">
    <property type="nucleotide sequence ID" value="NZ_BMKQ01000001.1"/>
</dbReference>